<feature type="region of interest" description="Disordered" evidence="1">
    <location>
        <begin position="1"/>
        <end position="20"/>
    </location>
</feature>
<accession>A0A1H1HI71</accession>
<feature type="transmembrane region" description="Helical" evidence="2">
    <location>
        <begin position="335"/>
        <end position="354"/>
    </location>
</feature>
<dbReference type="InterPro" id="IPR002656">
    <property type="entry name" value="Acyl_transf_3_dom"/>
</dbReference>
<dbReference type="GO" id="GO:0016020">
    <property type="term" value="C:membrane"/>
    <property type="evidence" value="ECO:0007669"/>
    <property type="project" value="TreeGrafter"/>
</dbReference>
<evidence type="ECO:0000313" key="4">
    <source>
        <dbReference type="EMBL" id="SDR25094.1"/>
    </source>
</evidence>
<dbReference type="InterPro" id="IPR050879">
    <property type="entry name" value="Acyltransferase_3"/>
</dbReference>
<feature type="compositionally biased region" description="Basic and acidic residues" evidence="1">
    <location>
        <begin position="1"/>
        <end position="11"/>
    </location>
</feature>
<reference evidence="4 5" key="1">
    <citation type="submission" date="2016-10" db="EMBL/GenBank/DDBJ databases">
        <authorList>
            <person name="de Groot N.N."/>
        </authorList>
    </citation>
    <scope>NUCLEOTIDE SEQUENCE [LARGE SCALE GENOMIC DNA]</scope>
    <source>
        <strain evidence="4 5">DSM 43794</strain>
    </source>
</reference>
<dbReference type="EMBL" id="FNKK01000002">
    <property type="protein sequence ID" value="SDR25094.1"/>
    <property type="molecule type" value="Genomic_DNA"/>
</dbReference>
<feature type="transmembrane region" description="Helical" evidence="2">
    <location>
        <begin position="275"/>
        <end position="298"/>
    </location>
</feature>
<dbReference type="GO" id="GO:0016787">
    <property type="term" value="F:hydrolase activity"/>
    <property type="evidence" value="ECO:0007669"/>
    <property type="project" value="UniProtKB-KW"/>
</dbReference>
<feature type="transmembrane region" description="Helical" evidence="2">
    <location>
        <begin position="30"/>
        <end position="52"/>
    </location>
</feature>
<feature type="region of interest" description="Disordered" evidence="1">
    <location>
        <begin position="368"/>
        <end position="395"/>
    </location>
</feature>
<dbReference type="GO" id="GO:0009103">
    <property type="term" value="P:lipopolysaccharide biosynthetic process"/>
    <property type="evidence" value="ECO:0007669"/>
    <property type="project" value="TreeGrafter"/>
</dbReference>
<evidence type="ECO:0000256" key="2">
    <source>
        <dbReference type="SAM" id="Phobius"/>
    </source>
</evidence>
<sequence>MHILRPGRDVSRAASPRGGSGRARLAELDLLRFLAALAVLAFHYLIAFASIWGERPSLLFPATAPVASLGVLGVELFFMISGFVILMTAWGRGLGGFARSRFVRLYPAYWLSVGAVAAVYGLTEASALDPRLSPGEYAVNLTMIQRAFEIGDANGVYWSLWVELRFYALMSILVLVGVTLTRCLIFMGVWLAATLAAVSVPAPGLESFIDLVVMPKYSPYFIAGMALYLIHRFGSSIPLWIFVAAGYALALRSALARVRSRVELAGKTAMPVEDWMVVVTITVIFLLMAAVALGALSWLRAPGLTTLGGLTYPLYLFHTPVAVLLIPALNDALSPWGAVAVTTLAAMALSYAVYRFAEQPIQRLLRPRRAGTRRRTGGAAPTRAAARRGGPGVPV</sequence>
<keyword evidence="2" id="KW-0812">Transmembrane</keyword>
<keyword evidence="2" id="KW-0472">Membrane</keyword>
<feature type="transmembrane region" description="Helical" evidence="2">
    <location>
        <begin position="102"/>
        <end position="122"/>
    </location>
</feature>
<dbReference type="STRING" id="35622.SAMN04489764_4465"/>
<feature type="transmembrane region" description="Helical" evidence="2">
    <location>
        <begin position="310"/>
        <end position="329"/>
    </location>
</feature>
<evidence type="ECO:0000259" key="3">
    <source>
        <dbReference type="Pfam" id="PF01757"/>
    </source>
</evidence>
<dbReference type="PANTHER" id="PTHR23028">
    <property type="entry name" value="ACETYLTRANSFERASE"/>
    <property type="match status" value="1"/>
</dbReference>
<dbReference type="GO" id="GO:0016747">
    <property type="term" value="F:acyltransferase activity, transferring groups other than amino-acyl groups"/>
    <property type="evidence" value="ECO:0007669"/>
    <property type="project" value="InterPro"/>
</dbReference>
<feature type="compositionally biased region" description="Low complexity" evidence="1">
    <location>
        <begin position="377"/>
        <end position="388"/>
    </location>
</feature>
<organism evidence="4 5">
    <name type="scientific">Thermostaphylospora chromogena</name>
    <dbReference type="NCBI Taxonomy" id="35622"/>
    <lineage>
        <taxon>Bacteria</taxon>
        <taxon>Bacillati</taxon>
        <taxon>Actinomycetota</taxon>
        <taxon>Actinomycetes</taxon>
        <taxon>Streptosporangiales</taxon>
        <taxon>Thermomonosporaceae</taxon>
        <taxon>Thermostaphylospora</taxon>
    </lineage>
</organism>
<feature type="transmembrane region" description="Helical" evidence="2">
    <location>
        <begin position="183"/>
        <end position="202"/>
    </location>
</feature>
<proteinExistence type="predicted"/>
<feature type="transmembrane region" description="Helical" evidence="2">
    <location>
        <begin position="237"/>
        <end position="255"/>
    </location>
</feature>
<keyword evidence="4" id="KW-0378">Hydrolase</keyword>
<feature type="transmembrane region" description="Helical" evidence="2">
    <location>
        <begin position="64"/>
        <end position="90"/>
    </location>
</feature>
<dbReference type="Pfam" id="PF01757">
    <property type="entry name" value="Acyl_transf_3"/>
    <property type="match status" value="1"/>
</dbReference>
<keyword evidence="4" id="KW-0808">Transferase</keyword>
<dbReference type="PANTHER" id="PTHR23028:SF53">
    <property type="entry name" value="ACYL_TRANSF_3 DOMAIN-CONTAINING PROTEIN"/>
    <property type="match status" value="1"/>
</dbReference>
<feature type="domain" description="Acyltransferase 3" evidence="3">
    <location>
        <begin position="26"/>
        <end position="355"/>
    </location>
</feature>
<protein>
    <submittedName>
        <fullName evidence="4">Peptidoglycan/LPS O-acetylase OafA/YrhL, contains acyltransferase and SGNH-hydrolase domains</fullName>
    </submittedName>
</protein>
<keyword evidence="2" id="KW-1133">Transmembrane helix</keyword>
<evidence type="ECO:0000313" key="5">
    <source>
        <dbReference type="Proteomes" id="UP000217103"/>
    </source>
</evidence>
<feature type="transmembrane region" description="Helical" evidence="2">
    <location>
        <begin position="156"/>
        <end position="176"/>
    </location>
</feature>
<name>A0A1H1HI71_9ACTN</name>
<keyword evidence="4" id="KW-0012">Acyltransferase</keyword>
<keyword evidence="5" id="KW-1185">Reference proteome</keyword>
<gene>
    <name evidence="4" type="ORF">SAMN04489764_4465</name>
</gene>
<evidence type="ECO:0000256" key="1">
    <source>
        <dbReference type="SAM" id="MobiDB-lite"/>
    </source>
</evidence>
<dbReference type="Proteomes" id="UP000217103">
    <property type="component" value="Unassembled WGS sequence"/>
</dbReference>
<dbReference type="AlphaFoldDB" id="A0A1H1HI71"/>